<dbReference type="RefSeq" id="WP_026992592.1">
    <property type="nucleotide sequence ID" value="NZ_JRLY01000024.1"/>
</dbReference>
<reference evidence="2 3" key="1">
    <citation type="submission" date="2013-09" db="EMBL/GenBank/DDBJ databases">
        <authorList>
            <person name="Zeng Z."/>
            <person name="Chen C."/>
        </authorList>
    </citation>
    <scope>NUCLEOTIDE SEQUENCE [LARGE SCALE GENOMIC DNA]</scope>
    <source>
        <strain evidence="2 3">WB 4.1-42</strain>
    </source>
</reference>
<dbReference type="AlphaFoldDB" id="A0A0A2MEN3"/>
<keyword evidence="3" id="KW-1185">Reference proteome</keyword>
<accession>A0A0A2MEN3</accession>
<evidence type="ECO:0000313" key="2">
    <source>
        <dbReference type="EMBL" id="KGO91137.1"/>
    </source>
</evidence>
<dbReference type="Proteomes" id="UP000030111">
    <property type="component" value="Unassembled WGS sequence"/>
</dbReference>
<proteinExistence type="predicted"/>
<gene>
    <name evidence="2" type="ORF">Q766_19430</name>
</gene>
<evidence type="ECO:0008006" key="4">
    <source>
        <dbReference type="Google" id="ProtNLM"/>
    </source>
</evidence>
<keyword evidence="1" id="KW-0812">Transmembrane</keyword>
<dbReference type="eggNOG" id="ENOG5030ZB4">
    <property type="taxonomic scope" value="Bacteria"/>
</dbReference>
<organism evidence="2 3">
    <name type="scientific">Flavobacterium subsaxonicum WB 4.1-42 = DSM 21790</name>
    <dbReference type="NCBI Taxonomy" id="1121898"/>
    <lineage>
        <taxon>Bacteria</taxon>
        <taxon>Pseudomonadati</taxon>
        <taxon>Bacteroidota</taxon>
        <taxon>Flavobacteriia</taxon>
        <taxon>Flavobacteriales</taxon>
        <taxon>Flavobacteriaceae</taxon>
        <taxon>Flavobacterium</taxon>
    </lineage>
</organism>
<dbReference type="Pfam" id="PF11188">
    <property type="entry name" value="DUF2975"/>
    <property type="match status" value="1"/>
</dbReference>
<sequence length="175" mass="20064">MKYHLNIILLALRAAIVLVFGMVAFYALNIYDSILNPNAETVVDSYLPQFKIPQFIIPPAWGTPVFLSLYLLLLIYLIFKLLELHKSLANLKNGHVFYERQSAEFKSAGSGIIIFAKCQYLLFCTLGTLVYANIAIFLTELPWFFALYLIGKFVLLLHYMAQKGEFLREENELTV</sequence>
<evidence type="ECO:0000313" key="3">
    <source>
        <dbReference type="Proteomes" id="UP000030111"/>
    </source>
</evidence>
<name>A0A0A2MEN3_9FLAO</name>
<dbReference type="InterPro" id="IPR021354">
    <property type="entry name" value="DUF2975"/>
</dbReference>
<feature type="transmembrane region" description="Helical" evidence="1">
    <location>
        <begin position="7"/>
        <end position="28"/>
    </location>
</feature>
<dbReference type="EMBL" id="JRLY01000024">
    <property type="protein sequence ID" value="KGO91137.1"/>
    <property type="molecule type" value="Genomic_DNA"/>
</dbReference>
<feature type="transmembrane region" description="Helical" evidence="1">
    <location>
        <begin position="143"/>
        <end position="161"/>
    </location>
</feature>
<protein>
    <recommendedName>
        <fullName evidence="4">DUF2975 domain-containing protein</fullName>
    </recommendedName>
</protein>
<keyword evidence="1" id="KW-0472">Membrane</keyword>
<feature type="transmembrane region" description="Helical" evidence="1">
    <location>
        <begin position="55"/>
        <end position="79"/>
    </location>
</feature>
<keyword evidence="1" id="KW-1133">Transmembrane helix</keyword>
<dbReference type="STRING" id="1121898.GCA_000422725_02219"/>
<evidence type="ECO:0000256" key="1">
    <source>
        <dbReference type="SAM" id="Phobius"/>
    </source>
</evidence>
<dbReference type="OrthoDB" id="1356768at2"/>
<comment type="caution">
    <text evidence="2">The sequence shown here is derived from an EMBL/GenBank/DDBJ whole genome shotgun (WGS) entry which is preliminary data.</text>
</comment>